<organism evidence="1 2">
    <name type="scientific">Trichinella murrelli</name>
    <dbReference type="NCBI Taxonomy" id="144512"/>
    <lineage>
        <taxon>Eukaryota</taxon>
        <taxon>Metazoa</taxon>
        <taxon>Ecdysozoa</taxon>
        <taxon>Nematoda</taxon>
        <taxon>Enoplea</taxon>
        <taxon>Dorylaimia</taxon>
        <taxon>Trichinellida</taxon>
        <taxon>Trichinellidae</taxon>
        <taxon>Trichinella</taxon>
    </lineage>
</organism>
<reference evidence="1 2" key="1">
    <citation type="submission" date="2015-01" db="EMBL/GenBank/DDBJ databases">
        <title>Evolution of Trichinella species and genotypes.</title>
        <authorList>
            <person name="Korhonen P.K."/>
            <person name="Edoardo P."/>
            <person name="Giuseppe L.R."/>
            <person name="Gasser R.B."/>
        </authorList>
    </citation>
    <scope>NUCLEOTIDE SEQUENCE [LARGE SCALE GENOMIC DNA]</scope>
    <source>
        <strain evidence="1">ISS417</strain>
    </source>
</reference>
<dbReference type="AlphaFoldDB" id="A0A0V0TGA3"/>
<dbReference type="Proteomes" id="UP000055048">
    <property type="component" value="Unassembled WGS sequence"/>
</dbReference>
<gene>
    <name evidence="1" type="ORF">T05_15651</name>
</gene>
<sequence length="403" mass="45945">MMDFKFQDDKLESASIRRRRKRQIQLVLRHRAALEVAICKKIAPSAPPAGSYAESLTKYKEALKAFEKVCSACTLAQLILVSSMNDVNVELMATSKSPPEIWHNFVAVKEQTSGQGVDRLMEEFLKCVRKYFEFKTDWESVAVGEPHVNLLIERLRLIEMRLPEKRIDLLVAVIMKTNTKENVKKGQKNVLQMSSDWTCHETLLWLADFGASHHTTCNMECFTYFVTFPQHVNVKVGNGHSCLWPVHCKLQAMQDECFPNLADGYQSNCYKSGCLIQARGDGSFCHHKTEDEFLAVMKVRKEAKCETQTNVFQIWLMDTNQIVTSRDVLFKPEEMDLSVIITVMKVRKEAKCETEEAVLGSKRVGKIPNYLSDYFLTAHTSTPSSFRAGTNEIPTKAMPNIRL</sequence>
<name>A0A0V0TGA3_9BILA</name>
<proteinExistence type="predicted"/>
<accession>A0A0V0TGA3</accession>
<comment type="caution">
    <text evidence="1">The sequence shown here is derived from an EMBL/GenBank/DDBJ whole genome shotgun (WGS) entry which is preliminary data.</text>
</comment>
<evidence type="ECO:0000313" key="2">
    <source>
        <dbReference type="Proteomes" id="UP000055048"/>
    </source>
</evidence>
<dbReference type="EMBL" id="JYDJ01000288">
    <property type="protein sequence ID" value="KRX37920.1"/>
    <property type="molecule type" value="Genomic_DNA"/>
</dbReference>
<keyword evidence="2" id="KW-1185">Reference proteome</keyword>
<protein>
    <submittedName>
        <fullName evidence="1">Uncharacterized protein</fullName>
    </submittedName>
</protein>
<dbReference type="OrthoDB" id="6431929at2759"/>
<evidence type="ECO:0000313" key="1">
    <source>
        <dbReference type="EMBL" id="KRX37920.1"/>
    </source>
</evidence>